<proteinExistence type="predicted"/>
<protein>
    <recommendedName>
        <fullName evidence="3">DUF3108 domain-containing protein</fullName>
    </recommendedName>
</protein>
<sequence precursor="true">MKRTLFLFWALLPHSRNSVMSDRAVIVIFASLIVMSFLSNRAFALEAEGRALDPKTKVLLYTERHFFPAPQVHEVRYFEADGRLFATKKLDYAQSSNAPSFEQLNERQGEVISVKHTDKIELQYRASSDAATKSATFNVSNKLVIDAGFDRYVREHWSELVNRKTHSVDYLVPSRQTTVEFKIKRRTCLDEQISESVCFEVKPSAWWLSLLINPLYLAYDETTKRLVRFIGRGNIADKNGKYQTVDIYYQYIE</sequence>
<dbReference type="eggNOG" id="ENOG50330GY">
    <property type="taxonomic scope" value="Bacteria"/>
</dbReference>
<dbReference type="RefSeq" id="WP_013659682.1">
    <property type="nucleotide sequence ID" value="NC_015276.1"/>
</dbReference>
<dbReference type="AlphaFoldDB" id="F2JZJ3"/>
<gene>
    <name evidence="1" type="ordered locus">Marme_0480</name>
</gene>
<keyword evidence="2" id="KW-1185">Reference proteome</keyword>
<dbReference type="STRING" id="717774.Marme_0480"/>
<name>F2JZJ3_MARM1</name>
<accession>F2JZJ3</accession>
<dbReference type="EMBL" id="CP002583">
    <property type="protein sequence ID" value="ADZ89776.1"/>
    <property type="molecule type" value="Genomic_DNA"/>
</dbReference>
<dbReference type="HOGENOM" id="CLU_096062_0_0_6"/>
<evidence type="ECO:0000313" key="2">
    <source>
        <dbReference type="Proteomes" id="UP000001062"/>
    </source>
</evidence>
<dbReference type="PATRIC" id="fig|717774.3.peg.493"/>
<dbReference type="OrthoDB" id="1491713at2"/>
<dbReference type="Proteomes" id="UP000001062">
    <property type="component" value="Chromosome"/>
</dbReference>
<evidence type="ECO:0000313" key="1">
    <source>
        <dbReference type="EMBL" id="ADZ89776.1"/>
    </source>
</evidence>
<reference evidence="1 2" key="1">
    <citation type="journal article" date="2012" name="Stand. Genomic Sci.">
        <title>Complete genome sequence of the melanogenic marine bacterium Marinomonas mediterranea type strain (MMB-1(T)).</title>
        <authorList>
            <person name="Lucas-Elio P."/>
            <person name="Goodwin L."/>
            <person name="Woyke T."/>
            <person name="Pitluck S."/>
            <person name="Nolan M."/>
            <person name="Kyrpides N.C."/>
            <person name="Detter J.C."/>
            <person name="Copeland A."/>
            <person name="Teshima H."/>
            <person name="Bruce D."/>
            <person name="Detter C."/>
            <person name="Tapia R."/>
            <person name="Han S."/>
            <person name="Land M.L."/>
            <person name="Ivanova N."/>
            <person name="Mikhailova N."/>
            <person name="Johnston A.W."/>
            <person name="Sanchez-Amat A."/>
        </authorList>
    </citation>
    <scope>NUCLEOTIDE SEQUENCE [LARGE SCALE GENOMIC DNA]</scope>
    <source>
        <strain evidence="2">ATCC 700492 / JCM 21426 / NBRC 103028 / MMB-1</strain>
    </source>
</reference>
<dbReference type="KEGG" id="mme:Marme_0480"/>
<evidence type="ECO:0008006" key="3">
    <source>
        <dbReference type="Google" id="ProtNLM"/>
    </source>
</evidence>
<organism evidence="1 2">
    <name type="scientific">Marinomonas mediterranea (strain ATCC 700492 / JCM 21426 / NBRC 103028 / MMB-1)</name>
    <dbReference type="NCBI Taxonomy" id="717774"/>
    <lineage>
        <taxon>Bacteria</taxon>
        <taxon>Pseudomonadati</taxon>
        <taxon>Pseudomonadota</taxon>
        <taxon>Gammaproteobacteria</taxon>
        <taxon>Oceanospirillales</taxon>
        <taxon>Oceanospirillaceae</taxon>
        <taxon>Marinomonas</taxon>
    </lineage>
</organism>